<dbReference type="InterPro" id="IPR015943">
    <property type="entry name" value="WD40/YVTN_repeat-like_dom_sf"/>
</dbReference>
<sequence length="388" mass="43305">MPPAIRPVTSGPRFHFFGYYDKSPWDPSGRYLLALETGFMDRRPGPDDEAVVGLVDLHAGDGAFVPLASTRAWNWQQGCMFQWLPSGQIIYNDREGDRFVAVMLDPQTGARRVLPRPIYAVQPGGRAALSLNFSRLFDVRPGYGYAGVPDPWADDLCPGDDGIYEMDLATGADRLILSLAEVAAMGERQPGMDTGKHRFNHIQFSPGGSRFAVLHRWTTTGTGSPWRTRLFTAQLPAAGGATEPFCLSDHQMVSHYDWRDEDHLLAWARRAGLGNRYFLFTDRTGETEVVGDGVLTVDGHCSFSPDRRHVLTDTYPDGDGNRTLLLWDVERKRRTDVGRFHGPTPSDGEIRCDLHPRWSRDGRQVCIDSIHEGGARQMYVLDLEGVLA</sequence>
<evidence type="ECO:0000313" key="1">
    <source>
        <dbReference type="EMBL" id="CAA9252441.1"/>
    </source>
</evidence>
<protein>
    <recommendedName>
        <fullName evidence="2">Oligogalacturonate lyase</fullName>
    </recommendedName>
</protein>
<dbReference type="SUPFAM" id="SSF82171">
    <property type="entry name" value="DPP6 N-terminal domain-like"/>
    <property type="match status" value="1"/>
</dbReference>
<evidence type="ECO:0008006" key="2">
    <source>
        <dbReference type="Google" id="ProtNLM"/>
    </source>
</evidence>
<name>A0A6J4IHC7_9BACT</name>
<dbReference type="Gene3D" id="2.130.10.10">
    <property type="entry name" value="YVTN repeat-like/Quinoprotein amine dehydrogenase"/>
    <property type="match status" value="1"/>
</dbReference>
<gene>
    <name evidence="1" type="ORF">AVDCRST_MAG63-1990</name>
</gene>
<dbReference type="AlphaFoldDB" id="A0A6J4IHC7"/>
<organism evidence="1">
    <name type="scientific">uncultured Armatimonadetes bacterium</name>
    <dbReference type="NCBI Taxonomy" id="157466"/>
    <lineage>
        <taxon>Bacteria</taxon>
        <taxon>Bacillati</taxon>
        <taxon>Armatimonadota</taxon>
        <taxon>environmental samples</taxon>
    </lineage>
</organism>
<reference evidence="1" key="1">
    <citation type="submission" date="2020-02" db="EMBL/GenBank/DDBJ databases">
        <authorList>
            <person name="Meier V. D."/>
        </authorList>
    </citation>
    <scope>NUCLEOTIDE SEQUENCE</scope>
    <source>
        <strain evidence="1">AVDCRST_MAG63</strain>
    </source>
</reference>
<accession>A0A6J4IHC7</accession>
<proteinExistence type="predicted"/>
<dbReference type="EMBL" id="CADCTO010000257">
    <property type="protein sequence ID" value="CAA9252441.1"/>
    <property type="molecule type" value="Genomic_DNA"/>
</dbReference>